<gene>
    <name evidence="2" type="ORF">D9758_002661</name>
</gene>
<accession>A0A8H5GR80</accession>
<dbReference type="OrthoDB" id="10019231at2759"/>
<dbReference type="EMBL" id="JAACJM010000013">
    <property type="protein sequence ID" value="KAF5369527.1"/>
    <property type="molecule type" value="Genomic_DNA"/>
</dbReference>
<proteinExistence type="predicted"/>
<dbReference type="InterPro" id="IPR002925">
    <property type="entry name" value="Dienelactn_hydro"/>
</dbReference>
<sequence>MSCPDCFKGAVLDGEPTGSIDSSTGAYFAPGPEGNTSRAVLLFTDIFGLGLKNPKIMADNFAKHLECDVWVPDFFLGKPPVSPDAMKMPDPGQKVSMLRLFWTLLPHLPSLIRQRPSVADHRFIEKLKSEKKYTRLGAVGYCFGGSMCVRFGGSGLLDSIVICHPGNFSQKDLNAISIPCSWACAEEDFTFSPETRANTEKCLKAREGKNNFVDYEFKDYKGTVHGFAARPNLEIPEVKEGFEQAFEQTVNWFNKTIPSEDISVVAVVATLSYLPKDLSCEAYANSERSADSVPRFEISTSSRHEALVEMTFLHQFDAEDSGGSTDTDEGVTIPPLASVAPTIRDLEVTWA</sequence>
<dbReference type="GO" id="GO:0016787">
    <property type="term" value="F:hydrolase activity"/>
    <property type="evidence" value="ECO:0007669"/>
    <property type="project" value="InterPro"/>
</dbReference>
<protein>
    <recommendedName>
        <fullName evidence="1">Dienelactone hydrolase domain-containing protein</fullName>
    </recommendedName>
</protein>
<dbReference type="Gene3D" id="3.40.50.1820">
    <property type="entry name" value="alpha/beta hydrolase"/>
    <property type="match status" value="1"/>
</dbReference>
<dbReference type="Proteomes" id="UP000559256">
    <property type="component" value="Unassembled WGS sequence"/>
</dbReference>
<dbReference type="AlphaFoldDB" id="A0A8H5GR80"/>
<comment type="caution">
    <text evidence="2">The sequence shown here is derived from an EMBL/GenBank/DDBJ whole genome shotgun (WGS) entry which is preliminary data.</text>
</comment>
<keyword evidence="3" id="KW-1185">Reference proteome</keyword>
<dbReference type="InterPro" id="IPR029058">
    <property type="entry name" value="AB_hydrolase_fold"/>
</dbReference>
<organism evidence="2 3">
    <name type="scientific">Tetrapyrgos nigripes</name>
    <dbReference type="NCBI Taxonomy" id="182062"/>
    <lineage>
        <taxon>Eukaryota</taxon>
        <taxon>Fungi</taxon>
        <taxon>Dikarya</taxon>
        <taxon>Basidiomycota</taxon>
        <taxon>Agaricomycotina</taxon>
        <taxon>Agaricomycetes</taxon>
        <taxon>Agaricomycetidae</taxon>
        <taxon>Agaricales</taxon>
        <taxon>Marasmiineae</taxon>
        <taxon>Marasmiaceae</taxon>
        <taxon>Tetrapyrgos</taxon>
    </lineage>
</organism>
<reference evidence="2 3" key="1">
    <citation type="journal article" date="2020" name="ISME J.">
        <title>Uncovering the hidden diversity of litter-decomposition mechanisms in mushroom-forming fungi.</title>
        <authorList>
            <person name="Floudas D."/>
            <person name="Bentzer J."/>
            <person name="Ahren D."/>
            <person name="Johansson T."/>
            <person name="Persson P."/>
            <person name="Tunlid A."/>
        </authorList>
    </citation>
    <scope>NUCLEOTIDE SEQUENCE [LARGE SCALE GENOMIC DNA]</scope>
    <source>
        <strain evidence="2 3">CBS 291.85</strain>
    </source>
</reference>
<dbReference type="PANTHER" id="PTHR17630">
    <property type="entry name" value="DIENELACTONE HYDROLASE"/>
    <property type="match status" value="1"/>
</dbReference>
<dbReference type="SUPFAM" id="SSF53474">
    <property type="entry name" value="alpha/beta-Hydrolases"/>
    <property type="match status" value="1"/>
</dbReference>
<feature type="domain" description="Dienelactone hydrolase" evidence="1">
    <location>
        <begin position="31"/>
        <end position="255"/>
    </location>
</feature>
<name>A0A8H5GR80_9AGAR</name>
<evidence type="ECO:0000259" key="1">
    <source>
        <dbReference type="Pfam" id="PF01738"/>
    </source>
</evidence>
<evidence type="ECO:0000313" key="3">
    <source>
        <dbReference type="Proteomes" id="UP000559256"/>
    </source>
</evidence>
<evidence type="ECO:0000313" key="2">
    <source>
        <dbReference type="EMBL" id="KAF5369527.1"/>
    </source>
</evidence>
<dbReference type="PANTHER" id="PTHR17630:SF44">
    <property type="entry name" value="PROTEIN AIM2"/>
    <property type="match status" value="1"/>
</dbReference>
<dbReference type="Pfam" id="PF01738">
    <property type="entry name" value="DLH"/>
    <property type="match status" value="1"/>
</dbReference>